<keyword evidence="10" id="KW-0238">DNA-binding</keyword>
<dbReference type="PANTHER" id="PTHR43003">
    <property type="entry name" value="DNA-3-METHYLADENINE GLYCOSYLASE"/>
    <property type="match status" value="1"/>
</dbReference>
<dbReference type="GO" id="GO:0032259">
    <property type="term" value="P:methylation"/>
    <property type="evidence" value="ECO:0007669"/>
    <property type="project" value="UniProtKB-KW"/>
</dbReference>
<dbReference type="InterPro" id="IPR037046">
    <property type="entry name" value="AlkA_N_sf"/>
</dbReference>
<keyword evidence="12" id="KW-0804">Transcription</keyword>
<dbReference type="SUPFAM" id="SSF55945">
    <property type="entry name" value="TATA-box binding protein-like"/>
    <property type="match status" value="1"/>
</dbReference>
<keyword evidence="11" id="KW-0010">Activator</keyword>
<evidence type="ECO:0000259" key="14">
    <source>
        <dbReference type="PROSITE" id="PS01124"/>
    </source>
</evidence>
<evidence type="ECO:0000256" key="4">
    <source>
        <dbReference type="ARBA" id="ARBA00022603"/>
    </source>
</evidence>
<dbReference type="InterPro" id="IPR003265">
    <property type="entry name" value="HhH-GPD_domain"/>
</dbReference>
<dbReference type="Pfam" id="PF06029">
    <property type="entry name" value="AlkA_N"/>
    <property type="match status" value="1"/>
</dbReference>
<keyword evidence="8" id="KW-0862">Zinc</keyword>
<reference evidence="15" key="1">
    <citation type="journal article" date="2014" name="Int. J. Syst. Evol. Microbiol.">
        <title>Complete genome sequence of Corynebacterium casei LMG S-19264T (=DSM 44701T), isolated from a smear-ripened cheese.</title>
        <authorList>
            <consortium name="US DOE Joint Genome Institute (JGI-PGF)"/>
            <person name="Walter F."/>
            <person name="Albersmeier A."/>
            <person name="Kalinowski J."/>
            <person name="Ruckert C."/>
        </authorList>
    </citation>
    <scope>NUCLEOTIDE SEQUENCE</scope>
    <source>
        <strain evidence="15">KCTC 12711</strain>
    </source>
</reference>
<dbReference type="AlphaFoldDB" id="A0A918RHU0"/>
<dbReference type="Pfam" id="PF02805">
    <property type="entry name" value="Ada_Zn_binding"/>
    <property type="match status" value="1"/>
</dbReference>
<dbReference type="CDD" id="cd00056">
    <property type="entry name" value="ENDO3c"/>
    <property type="match status" value="1"/>
</dbReference>
<dbReference type="Gene3D" id="1.10.10.60">
    <property type="entry name" value="Homeodomain-like"/>
    <property type="match status" value="1"/>
</dbReference>
<name>A0A918RHU0_9GAMM</name>
<dbReference type="EMBL" id="BMXA01000001">
    <property type="protein sequence ID" value="GGZ98665.1"/>
    <property type="molecule type" value="Genomic_DNA"/>
</dbReference>
<dbReference type="InterPro" id="IPR018060">
    <property type="entry name" value="HTH_AraC"/>
</dbReference>
<evidence type="ECO:0000256" key="12">
    <source>
        <dbReference type="ARBA" id="ARBA00023163"/>
    </source>
</evidence>
<dbReference type="GO" id="GO:0006307">
    <property type="term" value="P:DNA alkylation repair"/>
    <property type="evidence" value="ECO:0007669"/>
    <property type="project" value="TreeGrafter"/>
</dbReference>
<dbReference type="Gene3D" id="3.30.310.20">
    <property type="entry name" value="DNA-3-methyladenine glycosylase AlkA, N-terminal domain"/>
    <property type="match status" value="1"/>
</dbReference>
<dbReference type="SMART" id="SM01009">
    <property type="entry name" value="AlkA_N"/>
    <property type="match status" value="1"/>
</dbReference>
<evidence type="ECO:0000256" key="5">
    <source>
        <dbReference type="ARBA" id="ARBA00022679"/>
    </source>
</evidence>
<evidence type="ECO:0000256" key="7">
    <source>
        <dbReference type="ARBA" id="ARBA00022763"/>
    </source>
</evidence>
<feature type="domain" description="HTH araC/xylS-type" evidence="14">
    <location>
        <begin position="92"/>
        <end position="190"/>
    </location>
</feature>
<evidence type="ECO:0000256" key="3">
    <source>
        <dbReference type="ARBA" id="ARBA00012000"/>
    </source>
</evidence>
<keyword evidence="16" id="KW-1185">Reference proteome</keyword>
<dbReference type="Gene3D" id="3.40.10.10">
    <property type="entry name" value="DNA Methylphosphotriester Repair Domain"/>
    <property type="match status" value="1"/>
</dbReference>
<evidence type="ECO:0000256" key="11">
    <source>
        <dbReference type="ARBA" id="ARBA00023159"/>
    </source>
</evidence>
<keyword evidence="7" id="KW-0227">DNA damage</keyword>
<dbReference type="InterPro" id="IPR035451">
    <property type="entry name" value="Ada-like_dom_sf"/>
</dbReference>
<dbReference type="GO" id="GO:0003700">
    <property type="term" value="F:DNA-binding transcription factor activity"/>
    <property type="evidence" value="ECO:0007669"/>
    <property type="project" value="InterPro"/>
</dbReference>
<dbReference type="InterPro" id="IPR010316">
    <property type="entry name" value="AlkA_N"/>
</dbReference>
<accession>A0A918RHU0</accession>
<dbReference type="SMART" id="SM00342">
    <property type="entry name" value="HTH_ARAC"/>
    <property type="match status" value="1"/>
</dbReference>
<evidence type="ECO:0000256" key="1">
    <source>
        <dbReference type="ARBA" id="ARBA00000086"/>
    </source>
</evidence>
<comment type="catalytic activity">
    <reaction evidence="1">
        <text>Hydrolysis of alkylated DNA, releasing 3-methyladenine, 3-methylguanine, 7-methylguanine and 7-methyladenine.</text>
        <dbReference type="EC" id="3.2.2.21"/>
    </reaction>
</comment>
<dbReference type="InterPro" id="IPR011257">
    <property type="entry name" value="DNA_glycosylase"/>
</dbReference>
<dbReference type="RefSeq" id="WP_189398332.1">
    <property type="nucleotide sequence ID" value="NZ_BMXA01000001.1"/>
</dbReference>
<dbReference type="PANTHER" id="PTHR43003:SF13">
    <property type="entry name" value="DNA-3-METHYLADENINE GLYCOSYLASE 2"/>
    <property type="match status" value="1"/>
</dbReference>
<dbReference type="SUPFAM" id="SSF48150">
    <property type="entry name" value="DNA-glycosylase"/>
    <property type="match status" value="1"/>
</dbReference>
<dbReference type="Gene3D" id="1.10.340.30">
    <property type="entry name" value="Hypothetical protein, domain 2"/>
    <property type="match status" value="1"/>
</dbReference>
<reference evidence="15" key="2">
    <citation type="submission" date="2020-09" db="EMBL/GenBank/DDBJ databases">
        <authorList>
            <person name="Sun Q."/>
            <person name="Kim S."/>
        </authorList>
    </citation>
    <scope>NUCLEOTIDE SEQUENCE</scope>
    <source>
        <strain evidence="15">KCTC 12711</strain>
    </source>
</reference>
<dbReference type="EC" id="3.2.2.21" evidence="3"/>
<dbReference type="FunFam" id="3.40.10.10:FF:000001">
    <property type="entry name" value="DNA-3-methyladenine glycosylase 2"/>
    <property type="match status" value="1"/>
</dbReference>
<dbReference type="GO" id="GO:0043565">
    <property type="term" value="F:sequence-specific DNA binding"/>
    <property type="evidence" value="ECO:0007669"/>
    <property type="project" value="InterPro"/>
</dbReference>
<evidence type="ECO:0000256" key="6">
    <source>
        <dbReference type="ARBA" id="ARBA00022723"/>
    </source>
</evidence>
<keyword evidence="13" id="KW-0234">DNA repair</keyword>
<dbReference type="GO" id="GO:0008725">
    <property type="term" value="F:DNA-3-methyladenine glycosylase activity"/>
    <property type="evidence" value="ECO:0007669"/>
    <property type="project" value="TreeGrafter"/>
</dbReference>
<keyword evidence="5" id="KW-0808">Transferase</keyword>
<dbReference type="GO" id="GO:0006285">
    <property type="term" value="P:base-excision repair, AP site formation"/>
    <property type="evidence" value="ECO:0007669"/>
    <property type="project" value="TreeGrafter"/>
</dbReference>
<protein>
    <recommendedName>
        <fullName evidence="3">DNA-3-methyladenine glycosylase II</fullName>
        <ecNumber evidence="3">3.2.2.21</ecNumber>
    </recommendedName>
</protein>
<dbReference type="GO" id="GO:0043916">
    <property type="term" value="F:DNA-7-methylguanine glycosylase activity"/>
    <property type="evidence" value="ECO:0007669"/>
    <property type="project" value="TreeGrafter"/>
</dbReference>
<comment type="cofactor">
    <cofactor evidence="2">
        <name>Zn(2+)</name>
        <dbReference type="ChEBI" id="CHEBI:29105"/>
    </cofactor>
</comment>
<dbReference type="GO" id="GO:0008168">
    <property type="term" value="F:methyltransferase activity"/>
    <property type="evidence" value="ECO:0007669"/>
    <property type="project" value="UniProtKB-KW"/>
</dbReference>
<evidence type="ECO:0000313" key="16">
    <source>
        <dbReference type="Proteomes" id="UP000614811"/>
    </source>
</evidence>
<dbReference type="SUPFAM" id="SSF46689">
    <property type="entry name" value="Homeodomain-like"/>
    <property type="match status" value="2"/>
</dbReference>
<dbReference type="SMART" id="SM00478">
    <property type="entry name" value="ENDO3c"/>
    <property type="match status" value="1"/>
</dbReference>
<dbReference type="GO" id="GO:0005737">
    <property type="term" value="C:cytoplasm"/>
    <property type="evidence" value="ECO:0007669"/>
    <property type="project" value="TreeGrafter"/>
</dbReference>
<dbReference type="GO" id="GO:0032993">
    <property type="term" value="C:protein-DNA complex"/>
    <property type="evidence" value="ECO:0007669"/>
    <property type="project" value="TreeGrafter"/>
</dbReference>
<dbReference type="Pfam" id="PF12833">
    <property type="entry name" value="HTH_18"/>
    <property type="match status" value="1"/>
</dbReference>
<proteinExistence type="predicted"/>
<evidence type="ECO:0000256" key="9">
    <source>
        <dbReference type="ARBA" id="ARBA00023015"/>
    </source>
</evidence>
<keyword evidence="9" id="KW-0805">Transcription regulation</keyword>
<evidence type="ECO:0000256" key="13">
    <source>
        <dbReference type="ARBA" id="ARBA00023204"/>
    </source>
</evidence>
<evidence type="ECO:0000256" key="10">
    <source>
        <dbReference type="ARBA" id="ARBA00023125"/>
    </source>
</evidence>
<gene>
    <name evidence="15" type="ORF">GCM10008090_04010</name>
</gene>
<dbReference type="InterPro" id="IPR051912">
    <property type="entry name" value="Alkylbase_DNA_Glycosylase/TA"/>
</dbReference>
<dbReference type="GO" id="GO:0008270">
    <property type="term" value="F:zinc ion binding"/>
    <property type="evidence" value="ECO:0007669"/>
    <property type="project" value="InterPro"/>
</dbReference>
<keyword evidence="4" id="KW-0489">Methyltransferase</keyword>
<keyword evidence="6" id="KW-0479">Metal-binding</keyword>
<dbReference type="InterPro" id="IPR009057">
    <property type="entry name" value="Homeodomain-like_sf"/>
</dbReference>
<dbReference type="Proteomes" id="UP000614811">
    <property type="component" value="Unassembled WGS sequence"/>
</dbReference>
<dbReference type="SUPFAM" id="SSF57884">
    <property type="entry name" value="Ada DNA repair protein, N-terminal domain (N-Ada 10)"/>
    <property type="match status" value="1"/>
</dbReference>
<sequence>MSQIQDTATQARYAIARRARDARFDGEFFIAVKTTGIYCRPICPATPPLERNVHYYATAISAAEAGFRPCLRCRPDSAPHSFAWLGTDTSFHRALGLINDGALQDGSVADLAARLGVSDRYLRQLFNEKLGTSPKRYAIYQQCLFAKKLLHETSLPIIDIAFAAGFHSVRRFNEAMQAELGLPPSKIRQPNSPRHAAVTLKVHYRPPYDWSALQHFLSLRAIDGLEVVSASEYGRSFELGEARGYFKVRPQIEKHCFDVDIHVNDTRQLNKVVQQVRAMLDADAPISVIDQHLITQLSDALSYQPGLRIPGIWSVFEAGVRAVLGQQVCVSAAHKLVTTLVHNLGAPAEFDGFSGQFYFPTPESVLKSDLAFLRMPGSRKTTLHALARYCIDADNPDDVDAWQSIKGIGPWTINYVKLRACRNPDIWLAGDAGLRNALASIDSSVDLDAARPWRSYLTFQLWHHLTN</sequence>
<evidence type="ECO:0000256" key="8">
    <source>
        <dbReference type="ARBA" id="ARBA00022833"/>
    </source>
</evidence>
<evidence type="ECO:0000313" key="15">
    <source>
        <dbReference type="EMBL" id="GGZ98665.1"/>
    </source>
</evidence>
<organism evidence="15 16">
    <name type="scientific">Arenicella chitinivorans</name>
    <dbReference type="NCBI Taxonomy" id="1329800"/>
    <lineage>
        <taxon>Bacteria</taxon>
        <taxon>Pseudomonadati</taxon>
        <taxon>Pseudomonadota</taxon>
        <taxon>Gammaproteobacteria</taxon>
        <taxon>Arenicellales</taxon>
        <taxon>Arenicellaceae</taxon>
        <taxon>Arenicella</taxon>
    </lineage>
</organism>
<dbReference type="InterPro" id="IPR004026">
    <property type="entry name" value="Ada_DNA_repair_Zn-bd"/>
</dbReference>
<dbReference type="GO" id="GO:0032131">
    <property type="term" value="F:alkylated DNA binding"/>
    <property type="evidence" value="ECO:0007669"/>
    <property type="project" value="TreeGrafter"/>
</dbReference>
<evidence type="ECO:0000256" key="2">
    <source>
        <dbReference type="ARBA" id="ARBA00001947"/>
    </source>
</evidence>
<dbReference type="PROSITE" id="PS01124">
    <property type="entry name" value="HTH_ARAC_FAMILY_2"/>
    <property type="match status" value="1"/>
</dbReference>
<comment type="caution">
    <text evidence="15">The sequence shown here is derived from an EMBL/GenBank/DDBJ whole genome shotgun (WGS) entry which is preliminary data.</text>
</comment>